<dbReference type="PANTHER" id="PTHR37159">
    <property type="entry name" value="GH11867P"/>
    <property type="match status" value="1"/>
</dbReference>
<keyword evidence="1" id="KW-0812">Transmembrane</keyword>
<dbReference type="Proteomes" id="UP000009046">
    <property type="component" value="Unassembled WGS sequence"/>
</dbReference>
<evidence type="ECO:0000259" key="2">
    <source>
        <dbReference type="Pfam" id="PF09995"/>
    </source>
</evidence>
<keyword evidence="1" id="KW-0472">Membrane</keyword>
<dbReference type="KEGG" id="phu:Phum_PHUM515190"/>
<dbReference type="InterPro" id="IPR018713">
    <property type="entry name" value="MPAB/Lcp_cat_dom"/>
</dbReference>
<feature type="transmembrane region" description="Helical" evidence="1">
    <location>
        <begin position="67"/>
        <end position="88"/>
    </location>
</feature>
<dbReference type="eggNOG" id="KOG3298">
    <property type="taxonomic scope" value="Eukaryota"/>
</dbReference>
<keyword evidence="5" id="KW-1185">Reference proteome</keyword>
<dbReference type="EMBL" id="AAZO01006268">
    <property type="status" value="NOT_ANNOTATED_CDS"/>
    <property type="molecule type" value="Genomic_DNA"/>
</dbReference>
<evidence type="ECO:0000313" key="4">
    <source>
        <dbReference type="EnsemblMetazoa" id="PHUM515190-PA"/>
    </source>
</evidence>
<organism>
    <name type="scientific">Pediculus humanus subsp. corporis</name>
    <name type="common">Body louse</name>
    <dbReference type="NCBI Taxonomy" id="121224"/>
    <lineage>
        <taxon>Eukaryota</taxon>
        <taxon>Metazoa</taxon>
        <taxon>Ecdysozoa</taxon>
        <taxon>Arthropoda</taxon>
        <taxon>Hexapoda</taxon>
        <taxon>Insecta</taxon>
        <taxon>Pterygota</taxon>
        <taxon>Neoptera</taxon>
        <taxon>Paraneoptera</taxon>
        <taxon>Psocodea</taxon>
        <taxon>Troctomorpha</taxon>
        <taxon>Phthiraptera</taxon>
        <taxon>Anoplura</taxon>
        <taxon>Pediculidae</taxon>
        <taxon>Pediculus</taxon>
    </lineage>
</organism>
<reference evidence="3" key="2">
    <citation type="submission" date="2007-04" db="EMBL/GenBank/DDBJ databases">
        <title>The genome of the human body louse.</title>
        <authorList>
            <consortium name="The Human Body Louse Genome Consortium"/>
            <person name="Kirkness E."/>
            <person name="Walenz B."/>
            <person name="Hass B."/>
            <person name="Bruggner R."/>
            <person name="Strausberg R."/>
        </authorList>
    </citation>
    <scope>NUCLEOTIDE SEQUENCE</scope>
    <source>
        <strain evidence="3">USDA</strain>
    </source>
</reference>
<dbReference type="PANTHER" id="PTHR37159:SF1">
    <property type="entry name" value="GH11867P"/>
    <property type="match status" value="1"/>
</dbReference>
<dbReference type="EnsemblMetazoa" id="PHUM515190-RA">
    <property type="protein sequence ID" value="PHUM515190-PA"/>
    <property type="gene ID" value="PHUM515190"/>
</dbReference>
<dbReference type="VEuPathDB" id="VectorBase:PHUM515190"/>
<dbReference type="HOGENOM" id="CLU_048939_0_0_1"/>
<dbReference type="STRING" id="121224.E0VYK0"/>
<dbReference type="GO" id="GO:0016491">
    <property type="term" value="F:oxidoreductase activity"/>
    <property type="evidence" value="ECO:0007669"/>
    <property type="project" value="InterPro"/>
</dbReference>
<dbReference type="AlphaFoldDB" id="E0VYK0"/>
<feature type="domain" description="ER-bound oxygenase mpaB/mpaB'/Rubber oxygenase catalytic" evidence="2">
    <location>
        <begin position="70"/>
        <end position="259"/>
    </location>
</feature>
<dbReference type="OMA" id="EQLFKRG"/>
<dbReference type="RefSeq" id="XP_002431194.1">
    <property type="nucleotide sequence ID" value="XM_002431149.1"/>
</dbReference>
<evidence type="ECO:0000313" key="3">
    <source>
        <dbReference type="EMBL" id="EEB18456.1"/>
    </source>
</evidence>
<evidence type="ECO:0000256" key="1">
    <source>
        <dbReference type="SAM" id="Phobius"/>
    </source>
</evidence>
<dbReference type="OrthoDB" id="6361347at2759"/>
<evidence type="ECO:0000313" key="5">
    <source>
        <dbReference type="Proteomes" id="UP000009046"/>
    </source>
</evidence>
<keyword evidence="1" id="KW-1133">Transmembrane helix</keyword>
<dbReference type="Pfam" id="PF09995">
    <property type="entry name" value="MPAB_Lcp_cat"/>
    <property type="match status" value="1"/>
</dbReference>
<protein>
    <recommendedName>
        <fullName evidence="2">ER-bound oxygenase mpaB/mpaB'/Rubber oxygenase catalytic domain-containing protein</fullName>
    </recommendedName>
</protein>
<reference evidence="4" key="3">
    <citation type="submission" date="2021-02" db="UniProtKB">
        <authorList>
            <consortium name="EnsemblMetazoa"/>
        </authorList>
    </citation>
    <scope>IDENTIFICATION</scope>
    <source>
        <strain evidence="4">USDA</strain>
    </source>
</reference>
<sequence>METIRNRLVDVRQERSEEEKNIENQIILLKKDGDEPNLNDGKALEDLPDWFDEEKFKRGQEFFKLNYFSLFVSKLSGLLVILSIPRVLKILTMTEKSATPELAFKRYLNTLRHMLMWYNGNVLDKESWAYKSLKLVHAKHTAANRRGMTKNIGSLSQSSLAITQFGFMGFGLLMPEKLGVVVRDEKDMEGFIHFWRVIGYLLGVDEEHNICNGTVEETKETCKRLLEEILWPHLKAPSKEFIDMTRTVINGMWAMVPFLDFEGFMAFTYDLSNLNVSPFTNIWSQTIYNFQKFVHQRLRDKIFGNLWRIFFNFQMWLSVVLSSRFPLFAYISFGSMKSSHVEMY</sequence>
<dbReference type="EMBL" id="DS235845">
    <property type="protein sequence ID" value="EEB18456.1"/>
    <property type="molecule type" value="Genomic_DNA"/>
</dbReference>
<name>E0VYK0_PEDHC</name>
<gene>
    <name evidence="4" type="primary">8233178</name>
    <name evidence="3" type="ORF">Phum_PHUM515190</name>
</gene>
<reference evidence="3" key="1">
    <citation type="submission" date="2007-04" db="EMBL/GenBank/DDBJ databases">
        <title>Annotation of Pediculus humanus corporis strain USDA.</title>
        <authorList>
            <person name="Kirkness E."/>
            <person name="Hannick L."/>
            <person name="Hass B."/>
            <person name="Bruggner R."/>
            <person name="Lawson D."/>
            <person name="Bidwell S."/>
            <person name="Joardar V."/>
            <person name="Caler E."/>
            <person name="Walenz B."/>
            <person name="Inman J."/>
            <person name="Schobel S."/>
            <person name="Galinsky K."/>
            <person name="Amedeo P."/>
            <person name="Strausberg R."/>
        </authorList>
    </citation>
    <scope>NUCLEOTIDE SEQUENCE</scope>
    <source>
        <strain evidence="3">USDA</strain>
    </source>
</reference>
<accession>E0VYK0</accession>
<dbReference type="CTD" id="8233178"/>
<proteinExistence type="predicted"/>
<dbReference type="GeneID" id="8233178"/>
<dbReference type="InParanoid" id="E0VYK0"/>